<name>A1ZJ86_MICM2</name>
<dbReference type="AlphaFoldDB" id="A1ZJ86"/>
<evidence type="ECO:0000259" key="1">
    <source>
        <dbReference type="Pfam" id="PF12867"/>
    </source>
</evidence>
<dbReference type="EMBL" id="AAWS01000010">
    <property type="protein sequence ID" value="EAY29622.1"/>
    <property type="molecule type" value="Genomic_DNA"/>
</dbReference>
<reference evidence="2 3" key="1">
    <citation type="submission" date="2007-01" db="EMBL/GenBank/DDBJ databases">
        <authorList>
            <person name="Haygood M."/>
            <person name="Podell S."/>
            <person name="Anderson C."/>
            <person name="Hopkinson B."/>
            <person name="Roe K."/>
            <person name="Barbeau K."/>
            <person name="Gaasterland T."/>
            <person name="Ferriera S."/>
            <person name="Johnson J."/>
            <person name="Kravitz S."/>
            <person name="Beeson K."/>
            <person name="Sutton G."/>
            <person name="Rogers Y.-H."/>
            <person name="Friedman R."/>
            <person name="Frazier M."/>
            <person name="Venter J.C."/>
        </authorList>
    </citation>
    <scope>NUCLEOTIDE SEQUENCE [LARGE SCALE GENOMIC DNA]</scope>
    <source>
        <strain evidence="2 3">ATCC 23134</strain>
    </source>
</reference>
<comment type="caution">
    <text evidence="2">The sequence shown here is derived from an EMBL/GenBank/DDBJ whole genome shotgun (WGS) entry which is preliminary data.</text>
</comment>
<sequence length="118" mass="14123">MVLWVFGLPKPRQSRSYIQLVSDYQQALAHGFEAPKEYVPYVGKDRSGLLSTLKRMEEKLVRRLNKWWKEEELDKYMVPHPSLGKITMRELLFFTIYHTEHHLKIIEKRAEEVSHKIV</sequence>
<dbReference type="SUPFAM" id="SSF109854">
    <property type="entry name" value="DinB/YfiT-like putative metalloenzymes"/>
    <property type="match status" value="1"/>
</dbReference>
<feature type="domain" description="DinB-like" evidence="1">
    <location>
        <begin position="32"/>
        <end position="106"/>
    </location>
</feature>
<dbReference type="Gene3D" id="1.20.120.450">
    <property type="entry name" value="dinb family like domain"/>
    <property type="match status" value="1"/>
</dbReference>
<accession>A1ZJ86</accession>
<evidence type="ECO:0000313" key="3">
    <source>
        <dbReference type="Proteomes" id="UP000004095"/>
    </source>
</evidence>
<dbReference type="Pfam" id="PF12867">
    <property type="entry name" value="DinB_2"/>
    <property type="match status" value="1"/>
</dbReference>
<organism evidence="2 3">
    <name type="scientific">Microscilla marina ATCC 23134</name>
    <dbReference type="NCBI Taxonomy" id="313606"/>
    <lineage>
        <taxon>Bacteria</taxon>
        <taxon>Pseudomonadati</taxon>
        <taxon>Bacteroidota</taxon>
        <taxon>Cytophagia</taxon>
        <taxon>Cytophagales</taxon>
        <taxon>Microscillaceae</taxon>
        <taxon>Microscilla</taxon>
    </lineage>
</organism>
<protein>
    <recommendedName>
        <fullName evidence="1">DinB-like domain-containing protein</fullName>
    </recommendedName>
</protein>
<gene>
    <name evidence="2" type="ORF">M23134_00506</name>
</gene>
<dbReference type="eggNOG" id="COG2318">
    <property type="taxonomic scope" value="Bacteria"/>
</dbReference>
<dbReference type="InterPro" id="IPR024775">
    <property type="entry name" value="DinB-like"/>
</dbReference>
<dbReference type="Proteomes" id="UP000004095">
    <property type="component" value="Unassembled WGS sequence"/>
</dbReference>
<dbReference type="InterPro" id="IPR034660">
    <property type="entry name" value="DinB/YfiT-like"/>
</dbReference>
<keyword evidence="3" id="KW-1185">Reference proteome</keyword>
<evidence type="ECO:0000313" key="2">
    <source>
        <dbReference type="EMBL" id="EAY29622.1"/>
    </source>
</evidence>
<proteinExistence type="predicted"/>